<comment type="caution">
    <text evidence="2">The sequence shown here is derived from an EMBL/GenBank/DDBJ whole genome shotgun (WGS) entry which is preliminary data.</text>
</comment>
<evidence type="ECO:0000313" key="3">
    <source>
        <dbReference type="Proteomes" id="UP000436088"/>
    </source>
</evidence>
<organism evidence="2 3">
    <name type="scientific">Hibiscus syriacus</name>
    <name type="common">Rose of Sharon</name>
    <dbReference type="NCBI Taxonomy" id="106335"/>
    <lineage>
        <taxon>Eukaryota</taxon>
        <taxon>Viridiplantae</taxon>
        <taxon>Streptophyta</taxon>
        <taxon>Embryophyta</taxon>
        <taxon>Tracheophyta</taxon>
        <taxon>Spermatophyta</taxon>
        <taxon>Magnoliopsida</taxon>
        <taxon>eudicotyledons</taxon>
        <taxon>Gunneridae</taxon>
        <taxon>Pentapetalae</taxon>
        <taxon>rosids</taxon>
        <taxon>malvids</taxon>
        <taxon>Malvales</taxon>
        <taxon>Malvaceae</taxon>
        <taxon>Malvoideae</taxon>
        <taxon>Hibiscus</taxon>
    </lineage>
</organism>
<gene>
    <name evidence="2" type="ORF">F3Y22_tig00110890pilonHSYRG00819</name>
</gene>
<protein>
    <submittedName>
        <fullName evidence="2">Uncharacterized protein</fullName>
    </submittedName>
</protein>
<dbReference type="InterPro" id="IPR052587">
    <property type="entry name" value="TELO2-interacting_protein_1"/>
</dbReference>
<dbReference type="EMBL" id="VEPZ02001149">
    <property type="protein sequence ID" value="KAE8691313.1"/>
    <property type="molecule type" value="Genomic_DNA"/>
</dbReference>
<sequence length="143" mass="15917">MAESFVRITGGSTESLGEEDDERSKKKLQLKPYCLELLELSQNPKKHASSIPALLHLLRSSPSNSLQLFLDYTLFPLLLMLDVAVDCRSLRSKSEFSNNKRVSDKVAERVVACLEVLLKKCHLGSVDQKSFVKELSSGSGLCF</sequence>
<dbReference type="PANTHER" id="PTHR18460">
    <property type="entry name" value="TEL2 INTERACTING PROTEIN 1 TTI1 FAMILY MEMBER"/>
    <property type="match status" value="1"/>
</dbReference>
<evidence type="ECO:0000256" key="1">
    <source>
        <dbReference type="SAM" id="MobiDB-lite"/>
    </source>
</evidence>
<reference evidence="2" key="1">
    <citation type="submission" date="2019-09" db="EMBL/GenBank/DDBJ databases">
        <title>Draft genome information of white flower Hibiscus syriacus.</title>
        <authorList>
            <person name="Kim Y.-M."/>
        </authorList>
    </citation>
    <scope>NUCLEOTIDE SEQUENCE [LARGE SCALE GENOMIC DNA]</scope>
    <source>
        <strain evidence="2">YM2019G1</strain>
    </source>
</reference>
<evidence type="ECO:0000313" key="2">
    <source>
        <dbReference type="EMBL" id="KAE8691313.1"/>
    </source>
</evidence>
<dbReference type="AlphaFoldDB" id="A0A6A2ZHY5"/>
<dbReference type="Proteomes" id="UP000436088">
    <property type="component" value="Unassembled WGS sequence"/>
</dbReference>
<name>A0A6A2ZHY5_HIBSY</name>
<dbReference type="GO" id="GO:0005737">
    <property type="term" value="C:cytoplasm"/>
    <property type="evidence" value="ECO:0007669"/>
    <property type="project" value="TreeGrafter"/>
</dbReference>
<feature type="region of interest" description="Disordered" evidence="1">
    <location>
        <begin position="1"/>
        <end position="25"/>
    </location>
</feature>
<dbReference type="PANTHER" id="PTHR18460:SF3">
    <property type="entry name" value="TELO2-INTERACTING PROTEIN 1 HOMOLOG"/>
    <property type="match status" value="1"/>
</dbReference>
<accession>A0A6A2ZHY5</accession>
<keyword evidence="3" id="KW-1185">Reference proteome</keyword>
<proteinExistence type="predicted"/>